<evidence type="ECO:0000313" key="1">
    <source>
        <dbReference type="EMBL" id="CAF4315828.1"/>
    </source>
</evidence>
<reference evidence="1" key="1">
    <citation type="submission" date="2021-02" db="EMBL/GenBank/DDBJ databases">
        <authorList>
            <person name="Nowell W R."/>
        </authorList>
    </citation>
    <scope>NUCLEOTIDE SEQUENCE</scope>
</reference>
<proteinExistence type="predicted"/>
<organism evidence="1 2">
    <name type="scientific">Rotaria magnacalcarata</name>
    <dbReference type="NCBI Taxonomy" id="392030"/>
    <lineage>
        <taxon>Eukaryota</taxon>
        <taxon>Metazoa</taxon>
        <taxon>Spiralia</taxon>
        <taxon>Gnathifera</taxon>
        <taxon>Rotifera</taxon>
        <taxon>Eurotatoria</taxon>
        <taxon>Bdelloidea</taxon>
        <taxon>Philodinida</taxon>
        <taxon>Philodinidae</taxon>
        <taxon>Rotaria</taxon>
    </lineage>
</organism>
<accession>A0A8S2U1B9</accession>
<name>A0A8S2U1B9_9BILA</name>
<gene>
    <name evidence="1" type="ORF">SMN809_LOCUS26736</name>
</gene>
<feature type="non-terminal residue" evidence="1">
    <location>
        <position position="45"/>
    </location>
</feature>
<protein>
    <submittedName>
        <fullName evidence="1">Uncharacterized protein</fullName>
    </submittedName>
</protein>
<evidence type="ECO:0000313" key="2">
    <source>
        <dbReference type="Proteomes" id="UP000676336"/>
    </source>
</evidence>
<comment type="caution">
    <text evidence="1">The sequence shown here is derived from an EMBL/GenBank/DDBJ whole genome shotgun (WGS) entry which is preliminary data.</text>
</comment>
<sequence length="45" mass="5060">MTRVASPADTPANYDDEKPNHMIFWLDPAIANPAEYQHLKKAFGS</sequence>
<dbReference type="AlphaFoldDB" id="A0A8S2U1B9"/>
<dbReference type="Proteomes" id="UP000676336">
    <property type="component" value="Unassembled WGS sequence"/>
</dbReference>
<dbReference type="EMBL" id="CAJOBI010039196">
    <property type="protein sequence ID" value="CAF4315828.1"/>
    <property type="molecule type" value="Genomic_DNA"/>
</dbReference>